<gene>
    <name evidence="1" type="ORF">DQK91_05690</name>
</gene>
<proteinExistence type="predicted"/>
<protein>
    <submittedName>
        <fullName evidence="1">Transcriptional regulator</fullName>
    </submittedName>
</protein>
<organism evidence="1 2">
    <name type="scientific">Oceanidesulfovibrio marinus</name>
    <dbReference type="NCBI Taxonomy" id="370038"/>
    <lineage>
        <taxon>Bacteria</taxon>
        <taxon>Pseudomonadati</taxon>
        <taxon>Thermodesulfobacteriota</taxon>
        <taxon>Desulfovibrionia</taxon>
        <taxon>Desulfovibrionales</taxon>
        <taxon>Desulfovibrionaceae</taxon>
        <taxon>Oceanidesulfovibrio</taxon>
    </lineage>
</organism>
<dbReference type="EMBL" id="QMIF01000003">
    <property type="protein sequence ID" value="TVM34902.1"/>
    <property type="molecule type" value="Genomic_DNA"/>
</dbReference>
<comment type="caution">
    <text evidence="1">The sequence shown here is derived from an EMBL/GenBank/DDBJ whole genome shotgun (WGS) entry which is preliminary data.</text>
</comment>
<dbReference type="InterPro" id="IPR010260">
    <property type="entry name" value="AlpA"/>
</dbReference>
<dbReference type="Pfam" id="PF05930">
    <property type="entry name" value="Phage_AlpA"/>
    <property type="match status" value="1"/>
</dbReference>
<dbReference type="Proteomes" id="UP000434052">
    <property type="component" value="Unassembled WGS sequence"/>
</dbReference>
<sequence length="78" mass="9022">MQASHNTTLLELPVTGFLRFKDVQRFIPVSSSTWWKGVREGIYPQPVRLSTRTTAWRAEDIHKLINRLSNQASNQGRQ</sequence>
<reference evidence="1 2" key="1">
    <citation type="submission" date="2018-06" db="EMBL/GenBank/DDBJ databases">
        <title>Complete genome of Desulfovibrio marinus P48SEP.</title>
        <authorList>
            <person name="Crispim J.S."/>
            <person name="Vidigal P.M.P."/>
            <person name="Silva L.C.F."/>
            <person name="Araujo L.C."/>
            <person name="Laguardia C.N."/>
            <person name="Dias R.S."/>
            <person name="Sousa M.P."/>
            <person name="Paula S.O."/>
            <person name="Silva C."/>
        </authorList>
    </citation>
    <scope>NUCLEOTIDE SEQUENCE [LARGE SCALE GENOMIC DNA]</scope>
    <source>
        <strain evidence="1 2">P48SEP</strain>
    </source>
</reference>
<dbReference type="AlphaFoldDB" id="A0A6P1ZHU6"/>
<evidence type="ECO:0000313" key="1">
    <source>
        <dbReference type="EMBL" id="TVM34902.1"/>
    </source>
</evidence>
<dbReference type="OrthoDB" id="9801242at2"/>
<name>A0A6P1ZHU6_9BACT</name>
<accession>A0A6P1ZHU6</accession>
<evidence type="ECO:0000313" key="2">
    <source>
        <dbReference type="Proteomes" id="UP000434052"/>
    </source>
</evidence>